<accession>A0A921MV83</accession>
<reference evidence="8" key="2">
    <citation type="submission" date="2021-09" db="EMBL/GenBank/DDBJ databases">
        <authorList>
            <person name="Gilroy R."/>
        </authorList>
    </citation>
    <scope>NUCLEOTIDE SEQUENCE</scope>
    <source>
        <strain evidence="8">ChiGjej5B5-22894</strain>
    </source>
</reference>
<reference evidence="8" key="1">
    <citation type="journal article" date="2021" name="PeerJ">
        <title>Extensive microbial diversity within the chicken gut microbiome revealed by metagenomics and culture.</title>
        <authorList>
            <person name="Gilroy R."/>
            <person name="Ravi A."/>
            <person name="Getino M."/>
            <person name="Pursley I."/>
            <person name="Horton D.L."/>
            <person name="Alikhan N.F."/>
            <person name="Baker D."/>
            <person name="Gharbi K."/>
            <person name="Hall N."/>
            <person name="Watson M."/>
            <person name="Adriaenssens E.M."/>
            <person name="Foster-Nyarko E."/>
            <person name="Jarju S."/>
            <person name="Secka A."/>
            <person name="Antonio M."/>
            <person name="Oren A."/>
            <person name="Chaudhuri R.R."/>
            <person name="La Ragione R."/>
            <person name="Hildebrand F."/>
            <person name="Pallen M.J."/>
        </authorList>
    </citation>
    <scope>NUCLEOTIDE SEQUENCE</scope>
    <source>
        <strain evidence="8">ChiGjej5B5-22894</strain>
    </source>
</reference>
<organism evidence="8 9">
    <name type="scientific">Brachybacterium massiliense</name>
    <dbReference type="NCBI Taxonomy" id="1755098"/>
    <lineage>
        <taxon>Bacteria</taxon>
        <taxon>Bacillati</taxon>
        <taxon>Actinomycetota</taxon>
        <taxon>Actinomycetes</taxon>
        <taxon>Micrococcales</taxon>
        <taxon>Dermabacteraceae</taxon>
        <taxon>Brachybacterium</taxon>
    </lineage>
</organism>
<dbReference type="PROSITE" id="PS50043">
    <property type="entry name" value="HTH_LUXR_2"/>
    <property type="match status" value="1"/>
</dbReference>
<evidence type="ECO:0000256" key="5">
    <source>
        <dbReference type="PROSITE-ProRule" id="PRU00169"/>
    </source>
</evidence>
<dbReference type="Proteomes" id="UP000742460">
    <property type="component" value="Unassembled WGS sequence"/>
</dbReference>
<dbReference type="GO" id="GO:0000160">
    <property type="term" value="P:phosphorelay signal transduction system"/>
    <property type="evidence" value="ECO:0007669"/>
    <property type="project" value="InterPro"/>
</dbReference>
<proteinExistence type="predicted"/>
<protein>
    <submittedName>
        <fullName evidence="8">Response regulator transcription factor</fullName>
    </submittedName>
</protein>
<dbReference type="Pfam" id="PF00072">
    <property type="entry name" value="Response_reg"/>
    <property type="match status" value="1"/>
</dbReference>
<feature type="modified residue" description="4-aspartylphosphate" evidence="5">
    <location>
        <position position="54"/>
    </location>
</feature>
<feature type="domain" description="HTH luxR-type" evidence="6">
    <location>
        <begin position="154"/>
        <end position="219"/>
    </location>
</feature>
<keyword evidence="2" id="KW-0805">Transcription regulation</keyword>
<evidence type="ECO:0000259" key="6">
    <source>
        <dbReference type="PROSITE" id="PS50043"/>
    </source>
</evidence>
<dbReference type="InterPro" id="IPR058245">
    <property type="entry name" value="NreC/VraR/RcsB-like_REC"/>
</dbReference>
<evidence type="ECO:0000256" key="1">
    <source>
        <dbReference type="ARBA" id="ARBA00022553"/>
    </source>
</evidence>
<evidence type="ECO:0000313" key="8">
    <source>
        <dbReference type="EMBL" id="HJG90782.1"/>
    </source>
</evidence>
<name>A0A921MV83_9MICO</name>
<dbReference type="PANTHER" id="PTHR43214:SF24">
    <property type="entry name" value="TRANSCRIPTIONAL REGULATORY PROTEIN NARL-RELATED"/>
    <property type="match status" value="1"/>
</dbReference>
<evidence type="ECO:0000313" key="9">
    <source>
        <dbReference type="Proteomes" id="UP000742460"/>
    </source>
</evidence>
<dbReference type="Pfam" id="PF00196">
    <property type="entry name" value="GerE"/>
    <property type="match status" value="1"/>
</dbReference>
<dbReference type="PANTHER" id="PTHR43214">
    <property type="entry name" value="TWO-COMPONENT RESPONSE REGULATOR"/>
    <property type="match status" value="1"/>
</dbReference>
<dbReference type="InterPro" id="IPR011006">
    <property type="entry name" value="CheY-like_superfamily"/>
</dbReference>
<dbReference type="SMART" id="SM00448">
    <property type="entry name" value="REC"/>
    <property type="match status" value="1"/>
</dbReference>
<evidence type="ECO:0000256" key="3">
    <source>
        <dbReference type="ARBA" id="ARBA00023125"/>
    </source>
</evidence>
<dbReference type="EMBL" id="DYUE01000093">
    <property type="protein sequence ID" value="HJG90782.1"/>
    <property type="molecule type" value="Genomic_DNA"/>
</dbReference>
<evidence type="ECO:0000256" key="2">
    <source>
        <dbReference type="ARBA" id="ARBA00023015"/>
    </source>
</evidence>
<feature type="domain" description="Response regulatory" evidence="7">
    <location>
        <begin position="3"/>
        <end position="119"/>
    </location>
</feature>
<dbReference type="SMART" id="SM00421">
    <property type="entry name" value="HTH_LUXR"/>
    <property type="match status" value="1"/>
</dbReference>
<dbReference type="GO" id="GO:0006355">
    <property type="term" value="P:regulation of DNA-templated transcription"/>
    <property type="evidence" value="ECO:0007669"/>
    <property type="project" value="InterPro"/>
</dbReference>
<dbReference type="Gene3D" id="3.40.50.2300">
    <property type="match status" value="1"/>
</dbReference>
<dbReference type="InterPro" id="IPR039420">
    <property type="entry name" value="WalR-like"/>
</dbReference>
<keyword evidence="1 5" id="KW-0597">Phosphoprotein</keyword>
<dbReference type="PRINTS" id="PR00038">
    <property type="entry name" value="HTHLUXR"/>
</dbReference>
<dbReference type="CDD" id="cd06170">
    <property type="entry name" value="LuxR_C_like"/>
    <property type="match status" value="1"/>
</dbReference>
<dbReference type="AlphaFoldDB" id="A0A921MV83"/>
<dbReference type="PROSITE" id="PS50110">
    <property type="entry name" value="RESPONSE_REGULATORY"/>
    <property type="match status" value="1"/>
</dbReference>
<comment type="caution">
    <text evidence="8">The sequence shown here is derived from an EMBL/GenBank/DDBJ whole genome shotgun (WGS) entry which is preliminary data.</text>
</comment>
<dbReference type="CDD" id="cd17535">
    <property type="entry name" value="REC_NarL-like"/>
    <property type="match status" value="1"/>
</dbReference>
<dbReference type="InterPro" id="IPR000792">
    <property type="entry name" value="Tscrpt_reg_LuxR_C"/>
</dbReference>
<evidence type="ECO:0000259" key="7">
    <source>
        <dbReference type="PROSITE" id="PS50110"/>
    </source>
</evidence>
<keyword evidence="3" id="KW-0238">DNA-binding</keyword>
<dbReference type="SUPFAM" id="SSF46894">
    <property type="entry name" value="C-terminal effector domain of the bipartite response regulators"/>
    <property type="match status" value="1"/>
</dbReference>
<dbReference type="GO" id="GO:0003677">
    <property type="term" value="F:DNA binding"/>
    <property type="evidence" value="ECO:0007669"/>
    <property type="project" value="UniProtKB-KW"/>
</dbReference>
<dbReference type="SUPFAM" id="SSF52172">
    <property type="entry name" value="CheY-like"/>
    <property type="match status" value="1"/>
</dbReference>
<dbReference type="InterPro" id="IPR016032">
    <property type="entry name" value="Sig_transdc_resp-reg_C-effctor"/>
</dbReference>
<evidence type="ECO:0000256" key="4">
    <source>
        <dbReference type="ARBA" id="ARBA00023163"/>
    </source>
</evidence>
<gene>
    <name evidence="8" type="ORF">K8V81_03565</name>
</gene>
<dbReference type="InterPro" id="IPR001789">
    <property type="entry name" value="Sig_transdc_resp-reg_receiver"/>
</dbReference>
<sequence>MTTVMICDDDPIVREALGGYLEREGDLEVVARVGTADEALRALDQQAIDVVLMDHTLPGMNGIDATRLVRARHRETAVLLMTTFGTDEQVREALAAGASGFLLKSSSASALAAAVRAAHDEAGTVLTPQLAAQITAHASHVPVPSPVGGGSSREQLEQLGLTERESEVLTLLCAAESNAGIARALSLSESTVKSHVSSLMAKLGCTSRLQIALNAFERGLAVPPQPPAPLG</sequence>
<keyword evidence="4" id="KW-0804">Transcription</keyword>